<evidence type="ECO:0000259" key="11">
    <source>
        <dbReference type="Pfam" id="PF01447"/>
    </source>
</evidence>
<gene>
    <name evidence="14" type="ORF">ABEG17_04165</name>
</gene>
<evidence type="ECO:0000256" key="9">
    <source>
        <dbReference type="RuleBase" id="RU366073"/>
    </source>
</evidence>
<proteinExistence type="inferred from homology"/>
<keyword evidence="4 9" id="KW-0732">Signal</keyword>
<accession>A0AAU7JXD4</accession>
<dbReference type="RefSeq" id="WP_406832029.1">
    <property type="nucleotide sequence ID" value="NZ_CP157483.1"/>
</dbReference>
<evidence type="ECO:0000256" key="5">
    <source>
        <dbReference type="ARBA" id="ARBA00022801"/>
    </source>
</evidence>
<dbReference type="InterPro" id="IPR013856">
    <property type="entry name" value="Peptidase_M4_domain"/>
</dbReference>
<dbReference type="InterPro" id="IPR027268">
    <property type="entry name" value="Peptidase_M4/M1_CTD_sf"/>
</dbReference>
<dbReference type="GO" id="GO:0046872">
    <property type="term" value="F:metal ion binding"/>
    <property type="evidence" value="ECO:0007669"/>
    <property type="project" value="UniProtKB-UniRule"/>
</dbReference>
<feature type="active site" description="Proton donor" evidence="8">
    <location>
        <position position="422"/>
    </location>
</feature>
<evidence type="ECO:0000256" key="4">
    <source>
        <dbReference type="ARBA" id="ARBA00022729"/>
    </source>
</evidence>
<evidence type="ECO:0000256" key="2">
    <source>
        <dbReference type="ARBA" id="ARBA00022670"/>
    </source>
</evidence>
<keyword evidence="9" id="KW-0964">Secreted</keyword>
<dbReference type="InterPro" id="IPR023612">
    <property type="entry name" value="Peptidase_M4"/>
</dbReference>
<protein>
    <recommendedName>
        <fullName evidence="9">Neutral metalloproteinase</fullName>
        <ecNumber evidence="9">3.4.24.-</ecNumber>
    </recommendedName>
</protein>
<evidence type="ECO:0000259" key="12">
    <source>
        <dbReference type="Pfam" id="PF02868"/>
    </source>
</evidence>
<keyword evidence="2 9" id="KW-0645">Protease</keyword>
<evidence type="ECO:0000256" key="7">
    <source>
        <dbReference type="ARBA" id="ARBA00023049"/>
    </source>
</evidence>
<feature type="domain" description="Peptidase M4 C-terminal" evidence="12">
    <location>
        <begin position="345"/>
        <end position="519"/>
    </location>
</feature>
<evidence type="ECO:0000313" key="14">
    <source>
        <dbReference type="EMBL" id="XBO44544.1"/>
    </source>
</evidence>
<dbReference type="Gene3D" id="3.10.450.490">
    <property type="match status" value="1"/>
</dbReference>
<dbReference type="GO" id="GO:0006508">
    <property type="term" value="P:proteolysis"/>
    <property type="evidence" value="ECO:0007669"/>
    <property type="project" value="UniProtKB-KW"/>
</dbReference>
<dbReference type="Pfam" id="PF02868">
    <property type="entry name" value="Peptidase_M4_C"/>
    <property type="match status" value="1"/>
</dbReference>
<feature type="signal peptide" evidence="9">
    <location>
        <begin position="1"/>
        <end position="24"/>
    </location>
</feature>
<name>A0AAU7JXD4_9MICO</name>
<dbReference type="Gene3D" id="3.10.170.10">
    <property type="match status" value="1"/>
</dbReference>
<dbReference type="AlphaFoldDB" id="A0AAU7JXD4"/>
<dbReference type="InterPro" id="IPR011096">
    <property type="entry name" value="FTP_domain"/>
</dbReference>
<dbReference type="EC" id="3.4.24.-" evidence="9"/>
<dbReference type="GO" id="GO:0005576">
    <property type="term" value="C:extracellular region"/>
    <property type="evidence" value="ECO:0007669"/>
    <property type="project" value="UniProtKB-SubCell"/>
</dbReference>
<dbReference type="InterPro" id="IPR050728">
    <property type="entry name" value="Zinc_Metalloprotease_M4"/>
</dbReference>
<comment type="function">
    <text evidence="9">Extracellular zinc metalloprotease.</text>
</comment>
<feature type="compositionally biased region" description="Polar residues" evidence="10">
    <location>
        <begin position="550"/>
        <end position="562"/>
    </location>
</feature>
<comment type="similarity">
    <text evidence="1 9">Belongs to the peptidase M4 family.</text>
</comment>
<dbReference type="Gene3D" id="1.10.390.10">
    <property type="entry name" value="Neutral Protease Domain 2"/>
    <property type="match status" value="1"/>
</dbReference>
<feature type="region of interest" description="Disordered" evidence="10">
    <location>
        <begin position="550"/>
        <end position="569"/>
    </location>
</feature>
<evidence type="ECO:0000256" key="6">
    <source>
        <dbReference type="ARBA" id="ARBA00022833"/>
    </source>
</evidence>
<dbReference type="PRINTS" id="PR00730">
    <property type="entry name" value="THERMOLYSIN"/>
</dbReference>
<sequence length="686" mass="70840">MIRLSTGVALGVAVAAAVATPLSAASAAPASAPSQAPSQSMSAAQSGADRDHSALGLSADEKLVVRNSVTDRDGTQHVRYDRTYKGLRVVGGDLVVDKTASGTVRKVRWNGNDGGKVAVSSTSPAVTETSAERSGAKRAGYAPKKNDGELVVWAGSGSPRLAYDVVTEGVKADQTPSRLHTIVDAKSGAVLTSWDEVVNGTGNSMYSGTVTLNTIQSGSSWLLKDSLGNYTTDLNGATTGTGTQFTDADNVWGNGATSSRQTAGVDAEYGAEKTFAYYKNVLGRNGIFNNGVGARSRVHYGNAYNNAFWDGTQMTYGDGAGNTKPLTSIDVAAHEMSHGVTENTAGLAYTGDAGGLNEATSDIFGTAVEFYANSAADPGDYLIGEKININGNGTPLRYMDKPSKDGASKDCWSSTLGSLDPHYSSGPLNHWFYLASEGSGAKTVNGVAYNSPTCDGSTVTGGGRSNIEKVWYRTLSTKLTSNSTYLNAREGAIASAIELYGAGSATCAAVEQAFTAIAVPAGAQSCGGTTPPPTGGNLLLNPGFESGATSWTGSAGPITTDTGRPARTGSWKMWLGGNGTTATETEQQNVTIPSTATAASLSFWLRSDTAESGSTAYDTMKVQIVDGATTTTLATYSNVGTSATYAQKSFNVLAYKGKTVTVKFLMNEDSSLQTSFVVDDTALATS</sequence>
<evidence type="ECO:0000256" key="8">
    <source>
        <dbReference type="PIRSR" id="PIRSR623612-1"/>
    </source>
</evidence>
<dbReference type="GO" id="GO:0004222">
    <property type="term" value="F:metalloendopeptidase activity"/>
    <property type="evidence" value="ECO:0007669"/>
    <property type="project" value="UniProtKB-UniRule"/>
</dbReference>
<dbReference type="CDD" id="cd09597">
    <property type="entry name" value="M4_TLP"/>
    <property type="match status" value="1"/>
</dbReference>
<dbReference type="InterPro" id="IPR001570">
    <property type="entry name" value="Peptidase_M4_C_domain"/>
</dbReference>
<feature type="chain" id="PRO_5043111645" description="Neutral metalloproteinase" evidence="9">
    <location>
        <begin position="25"/>
        <end position="686"/>
    </location>
</feature>
<dbReference type="PANTHER" id="PTHR33794">
    <property type="entry name" value="BACILLOLYSIN"/>
    <property type="match status" value="1"/>
</dbReference>
<keyword evidence="7 9" id="KW-0482">Metalloprotease</keyword>
<organism evidence="14">
    <name type="scientific">Pedococcus sp. KACC 23699</name>
    <dbReference type="NCBI Taxonomy" id="3149228"/>
    <lineage>
        <taxon>Bacteria</taxon>
        <taxon>Bacillati</taxon>
        <taxon>Actinomycetota</taxon>
        <taxon>Actinomycetes</taxon>
        <taxon>Micrococcales</taxon>
        <taxon>Intrasporangiaceae</taxon>
        <taxon>Pedococcus</taxon>
    </lineage>
</organism>
<comment type="subcellular location">
    <subcellularLocation>
        <location evidence="9">Secreted</location>
    </subcellularLocation>
</comment>
<keyword evidence="6 9" id="KW-0862">Zinc</keyword>
<reference evidence="14" key="1">
    <citation type="submission" date="2024-05" db="EMBL/GenBank/DDBJ databases">
        <authorList>
            <person name="Kim S."/>
            <person name="Heo J."/>
            <person name="Choi H."/>
            <person name="Choi Y."/>
            <person name="Kwon S.-W."/>
            <person name="Kim Y."/>
        </authorList>
    </citation>
    <scope>NUCLEOTIDE SEQUENCE</scope>
    <source>
        <strain evidence="14">KACC 23699</strain>
    </source>
</reference>
<dbReference type="Pfam" id="PF07504">
    <property type="entry name" value="FTP"/>
    <property type="match status" value="1"/>
</dbReference>
<keyword evidence="3" id="KW-0479">Metal-binding</keyword>
<keyword evidence="5 9" id="KW-0378">Hydrolase</keyword>
<dbReference type="Gene3D" id="3.10.450.40">
    <property type="match status" value="1"/>
</dbReference>
<feature type="compositionally biased region" description="Low complexity" evidence="10">
    <location>
        <begin position="28"/>
        <end position="47"/>
    </location>
</feature>
<evidence type="ECO:0000256" key="1">
    <source>
        <dbReference type="ARBA" id="ARBA00009388"/>
    </source>
</evidence>
<feature type="region of interest" description="Disordered" evidence="10">
    <location>
        <begin position="119"/>
        <end position="141"/>
    </location>
</feature>
<dbReference type="SUPFAM" id="SSF55486">
    <property type="entry name" value="Metalloproteases ('zincins'), catalytic domain"/>
    <property type="match status" value="1"/>
</dbReference>
<dbReference type="PANTHER" id="PTHR33794:SF1">
    <property type="entry name" value="BACILLOLYSIN"/>
    <property type="match status" value="1"/>
</dbReference>
<feature type="compositionally biased region" description="Basic and acidic residues" evidence="10">
    <location>
        <begin position="48"/>
        <end position="59"/>
    </location>
</feature>
<feature type="compositionally biased region" description="Polar residues" evidence="10">
    <location>
        <begin position="119"/>
        <end position="129"/>
    </location>
</feature>
<evidence type="ECO:0000259" key="13">
    <source>
        <dbReference type="Pfam" id="PF07504"/>
    </source>
</evidence>
<feature type="region of interest" description="Disordered" evidence="10">
    <location>
        <begin position="28"/>
        <end position="59"/>
    </location>
</feature>
<evidence type="ECO:0000256" key="10">
    <source>
        <dbReference type="SAM" id="MobiDB-lite"/>
    </source>
</evidence>
<dbReference type="EMBL" id="CP157483">
    <property type="protein sequence ID" value="XBO44544.1"/>
    <property type="molecule type" value="Genomic_DNA"/>
</dbReference>
<feature type="domain" description="Peptidase M4" evidence="11">
    <location>
        <begin position="200"/>
        <end position="342"/>
    </location>
</feature>
<feature type="active site" evidence="8">
    <location>
        <position position="335"/>
    </location>
</feature>
<feature type="domain" description="FTP" evidence="13">
    <location>
        <begin position="62"/>
        <end position="107"/>
    </location>
</feature>
<evidence type="ECO:0000256" key="3">
    <source>
        <dbReference type="ARBA" id="ARBA00022723"/>
    </source>
</evidence>
<dbReference type="Gene3D" id="2.60.120.260">
    <property type="entry name" value="Galactose-binding domain-like"/>
    <property type="match status" value="1"/>
</dbReference>
<comment type="cofactor">
    <cofactor evidence="9">
        <name>Zn(2+)</name>
        <dbReference type="ChEBI" id="CHEBI:29105"/>
    </cofactor>
</comment>
<dbReference type="Pfam" id="PF01447">
    <property type="entry name" value="Peptidase_M4"/>
    <property type="match status" value="1"/>
</dbReference>